<dbReference type="GO" id="GO:0022857">
    <property type="term" value="F:transmembrane transporter activity"/>
    <property type="evidence" value="ECO:0007669"/>
    <property type="project" value="InterPro"/>
</dbReference>
<protein>
    <submittedName>
        <fullName evidence="9">Major facilitator transporter</fullName>
    </submittedName>
</protein>
<feature type="transmembrane region" description="Helical" evidence="7">
    <location>
        <begin position="113"/>
        <end position="132"/>
    </location>
</feature>
<evidence type="ECO:0000256" key="7">
    <source>
        <dbReference type="SAM" id="Phobius"/>
    </source>
</evidence>
<feature type="transmembrane region" description="Helical" evidence="7">
    <location>
        <begin position="20"/>
        <end position="42"/>
    </location>
</feature>
<evidence type="ECO:0000256" key="4">
    <source>
        <dbReference type="ARBA" id="ARBA00022989"/>
    </source>
</evidence>
<feature type="transmembrane region" description="Helical" evidence="7">
    <location>
        <begin position="306"/>
        <end position="325"/>
    </location>
</feature>
<dbReference type="EMBL" id="CP009112">
    <property type="protein sequence ID" value="ANS32134.1"/>
    <property type="molecule type" value="Genomic_DNA"/>
</dbReference>
<keyword evidence="4 7" id="KW-1133">Transmembrane helix</keyword>
<dbReference type="InterPro" id="IPR020846">
    <property type="entry name" value="MFS_dom"/>
</dbReference>
<dbReference type="PANTHER" id="PTHR23511:SF34">
    <property type="entry name" value="SYNAPTIC VESICLE GLYCOPROTEIN 2"/>
    <property type="match status" value="1"/>
</dbReference>
<evidence type="ECO:0000259" key="8">
    <source>
        <dbReference type="PROSITE" id="PS50850"/>
    </source>
</evidence>
<feature type="transmembrane region" description="Helical" evidence="7">
    <location>
        <begin position="357"/>
        <end position="379"/>
    </location>
</feature>
<dbReference type="InterPro" id="IPR005829">
    <property type="entry name" value="Sugar_transporter_CS"/>
</dbReference>
<feature type="transmembrane region" description="Helical" evidence="7">
    <location>
        <begin position="391"/>
        <end position="414"/>
    </location>
</feature>
<evidence type="ECO:0000256" key="3">
    <source>
        <dbReference type="ARBA" id="ARBA00022692"/>
    </source>
</evidence>
<dbReference type="GO" id="GO:0005886">
    <property type="term" value="C:plasma membrane"/>
    <property type="evidence" value="ECO:0007669"/>
    <property type="project" value="UniProtKB-SubCell"/>
</dbReference>
<dbReference type="Proteomes" id="UP000186108">
    <property type="component" value="Plasmid pR1CP1"/>
</dbReference>
<feature type="domain" description="Major facilitator superfamily (MFS) profile" evidence="8">
    <location>
        <begin position="20"/>
        <end position="445"/>
    </location>
</feature>
<evidence type="ECO:0000256" key="1">
    <source>
        <dbReference type="ARBA" id="ARBA00004651"/>
    </source>
</evidence>
<dbReference type="Gene3D" id="1.20.1250.20">
    <property type="entry name" value="MFS general substrate transporter like domains"/>
    <property type="match status" value="1"/>
</dbReference>
<evidence type="ECO:0000313" key="9">
    <source>
        <dbReference type="EMBL" id="ANS32134.1"/>
    </source>
</evidence>
<feature type="transmembrane region" description="Helical" evidence="7">
    <location>
        <begin position="144"/>
        <end position="167"/>
    </location>
</feature>
<keyword evidence="5 7" id="KW-0472">Membrane</keyword>
<geneLocation type="plasmid" evidence="10">
    <name>pr1cp1</name>
</geneLocation>
<dbReference type="InterPro" id="IPR005828">
    <property type="entry name" value="MFS_sugar_transport-like"/>
</dbReference>
<evidence type="ECO:0000256" key="2">
    <source>
        <dbReference type="ARBA" id="ARBA00022448"/>
    </source>
</evidence>
<comment type="subcellular location">
    <subcellularLocation>
        <location evidence="1">Cell membrane</location>
        <topology evidence="1">Multi-pass membrane protein</topology>
    </subcellularLocation>
</comment>
<feature type="region of interest" description="Disordered" evidence="6">
    <location>
        <begin position="459"/>
        <end position="486"/>
    </location>
</feature>
<feature type="transmembrane region" description="Helical" evidence="7">
    <location>
        <begin position="334"/>
        <end position="351"/>
    </location>
</feature>
<name>A0A1B1KHR2_RHOOP</name>
<feature type="transmembrane region" description="Helical" evidence="7">
    <location>
        <begin position="269"/>
        <end position="286"/>
    </location>
</feature>
<dbReference type="PROSITE" id="PS50850">
    <property type="entry name" value="MFS"/>
    <property type="match status" value="1"/>
</dbReference>
<feature type="transmembrane region" description="Helical" evidence="7">
    <location>
        <begin position="420"/>
        <end position="442"/>
    </location>
</feature>
<dbReference type="CDD" id="cd17316">
    <property type="entry name" value="MFS_SV2_like"/>
    <property type="match status" value="1"/>
</dbReference>
<dbReference type="PATRIC" id="fig|37919.13.peg.7935"/>
<feature type="transmembrane region" description="Helical" evidence="7">
    <location>
        <begin position="89"/>
        <end position="107"/>
    </location>
</feature>
<reference evidence="9 10" key="1">
    <citation type="submission" date="2014-07" db="EMBL/GenBank/DDBJ databases">
        <authorList>
            <person name="Zhang J.E."/>
            <person name="Yang H."/>
            <person name="Guo J."/>
            <person name="Deng Z."/>
            <person name="Luo H."/>
            <person name="Luo M."/>
            <person name="Zhao B."/>
        </authorList>
    </citation>
    <scope>NUCLEOTIDE SEQUENCE [LARGE SCALE GENOMIC DNA]</scope>
    <source>
        <strain evidence="9 10">1CP</strain>
        <plasmid evidence="10">Plasmid pr1cp1</plasmid>
    </source>
</reference>
<dbReference type="RefSeq" id="WP_081315573.1">
    <property type="nucleotide sequence ID" value="NZ_CP009112.1"/>
</dbReference>
<keyword evidence="2" id="KW-0813">Transport</keyword>
<dbReference type="Pfam" id="PF00083">
    <property type="entry name" value="Sugar_tr"/>
    <property type="match status" value="1"/>
</dbReference>
<accession>A0A1B1KHR2</accession>
<sequence>MSSLLQRMDRLPMCRPHYLLLLIGGLGYTFDGLDSAIVAFLLPSLKAEWGLSNTQLGVISAATPFGFLIGAVLSGILGDRIGRKRVMMYALAVYTAFTLVAACSLNIEMFTAARVLSGVGMGAESVIIAPYLSEFVPADRRGWFLGCLAGFFSFGFVTAALVGRFIVPEIPDGWRWAQVIVALPVVMLLWWRRALDESPRYLVGKKRYDEAEFVVAKFEAKVVKATGRGLTPVPTTDIAADIEVANHPKPGVARAWRYMWSPAMRRRTLVIWAVWFAITFSYYGFFSWIPSLLVQRGFDITRSFEFAIVIYLAQIPGYFSAAWLNEKMDRKNTIAIYLVGAAGSAFALSLGNNTASIVLSAAILSFFLNGTYAGVYSYTPEIFPTWMRTTGTGFASAFGRVGSISAPIVIGYFASSWGLAGVFTMTTIVLGIGVLSIVIFGVSTAGHSLEDLNEAELADENSAGPATAGTHKEAARPVTDVPADLP</sequence>
<keyword evidence="3 7" id="KW-0812">Transmembrane</keyword>
<evidence type="ECO:0000256" key="5">
    <source>
        <dbReference type="ARBA" id="ARBA00023136"/>
    </source>
</evidence>
<dbReference type="SUPFAM" id="SSF103473">
    <property type="entry name" value="MFS general substrate transporter"/>
    <property type="match status" value="1"/>
</dbReference>
<dbReference type="PANTHER" id="PTHR23511">
    <property type="entry name" value="SYNAPTIC VESICLE GLYCOPROTEIN 2"/>
    <property type="match status" value="1"/>
</dbReference>
<evidence type="ECO:0000313" key="10">
    <source>
        <dbReference type="Proteomes" id="UP000186108"/>
    </source>
</evidence>
<dbReference type="PROSITE" id="PS00217">
    <property type="entry name" value="SUGAR_TRANSPORT_2"/>
    <property type="match status" value="1"/>
</dbReference>
<proteinExistence type="predicted"/>
<organism evidence="9 10">
    <name type="scientific">Rhodococcus opacus</name>
    <name type="common">Nocardia opaca</name>
    <dbReference type="NCBI Taxonomy" id="37919"/>
    <lineage>
        <taxon>Bacteria</taxon>
        <taxon>Bacillati</taxon>
        <taxon>Actinomycetota</taxon>
        <taxon>Actinomycetes</taxon>
        <taxon>Mycobacteriales</taxon>
        <taxon>Nocardiaceae</taxon>
        <taxon>Rhodococcus</taxon>
    </lineage>
</organism>
<feature type="transmembrane region" description="Helical" evidence="7">
    <location>
        <begin position="173"/>
        <end position="191"/>
    </location>
</feature>
<keyword evidence="9" id="KW-0614">Plasmid</keyword>
<gene>
    <name evidence="9" type="ORF">R1CP_37665</name>
</gene>
<feature type="transmembrane region" description="Helical" evidence="7">
    <location>
        <begin position="54"/>
        <end position="77"/>
    </location>
</feature>
<dbReference type="AlphaFoldDB" id="A0A1B1KHR2"/>
<dbReference type="InterPro" id="IPR036259">
    <property type="entry name" value="MFS_trans_sf"/>
</dbReference>
<evidence type="ECO:0000256" key="6">
    <source>
        <dbReference type="SAM" id="MobiDB-lite"/>
    </source>
</evidence>